<evidence type="ECO:0000313" key="2">
    <source>
        <dbReference type="EMBL" id="PXX41463.1"/>
    </source>
</evidence>
<name>A0A318J2V0_9BURK</name>
<keyword evidence="1" id="KW-1133">Transmembrane helix</keyword>
<reference evidence="2 3" key="1">
    <citation type="submission" date="2018-05" db="EMBL/GenBank/DDBJ databases">
        <title>Genomic Encyclopedia of Type Strains, Phase IV (KMG-IV): sequencing the most valuable type-strain genomes for metagenomic binning, comparative biology and taxonomic classification.</title>
        <authorList>
            <person name="Goeker M."/>
        </authorList>
    </citation>
    <scope>NUCLEOTIDE SEQUENCE [LARGE SCALE GENOMIC DNA]</scope>
    <source>
        <strain evidence="2 3">DSM 19792</strain>
    </source>
</reference>
<protein>
    <submittedName>
        <fullName evidence="2">Uncharacterized protein</fullName>
    </submittedName>
</protein>
<dbReference type="Proteomes" id="UP000247792">
    <property type="component" value="Unassembled WGS sequence"/>
</dbReference>
<comment type="caution">
    <text evidence="2">The sequence shown here is derived from an EMBL/GenBank/DDBJ whole genome shotgun (WGS) entry which is preliminary data.</text>
</comment>
<keyword evidence="1" id="KW-0812">Transmembrane</keyword>
<dbReference type="RefSeq" id="WP_110256696.1">
    <property type="nucleotide sequence ID" value="NZ_QJKB01000007.1"/>
</dbReference>
<feature type="transmembrane region" description="Helical" evidence="1">
    <location>
        <begin position="80"/>
        <end position="102"/>
    </location>
</feature>
<proteinExistence type="predicted"/>
<keyword evidence="1" id="KW-0472">Membrane</keyword>
<dbReference type="PROSITE" id="PS51257">
    <property type="entry name" value="PROKAR_LIPOPROTEIN"/>
    <property type="match status" value="1"/>
</dbReference>
<feature type="transmembrane region" description="Helical" evidence="1">
    <location>
        <begin position="48"/>
        <end position="68"/>
    </location>
</feature>
<dbReference type="AlphaFoldDB" id="A0A318J2V0"/>
<accession>A0A318J2V0</accession>
<gene>
    <name evidence="2" type="ORF">DFR42_107114</name>
</gene>
<dbReference type="EMBL" id="QJKB01000007">
    <property type="protein sequence ID" value="PXX41463.1"/>
    <property type="molecule type" value="Genomic_DNA"/>
</dbReference>
<keyword evidence="3" id="KW-1185">Reference proteome</keyword>
<sequence length="759" mass="85237">MNQPDRFTSLVVKLRWALWLYLPGLVAGCFMLYMLLGMGARHGGEAAMGQVLMIVVPLFLVMLFPPLALLSNSTSVSMRLVQTIGIIQLLLACVLLGGLVFFSSLQPKFRQAKFALLSRSVVLEKVTATAYIRPELGSAQTPLGLTIVSSVRITDDIVLDRYGNAILEALEGGVQLVEMSSDKRVVASFTSFGDQTVSLNGRPLRDLPALANYSFRESDTQARTVLPAGLYQINQVFLFPGLNRGPYVLQNESGQEKSRALMRSSTVCKAEHFPQYEAQEQTQTQDQKRGITALLEGKVKFPGRSINVGFVRKADIQYPYNVSAWKASFEQSSLPLCIDLEREASVEKSSYDALEKSKKEKRDYLDGSINPRDSELYAEACNGNEAALRQRIEEETKGDGSSKPWMPLMQLSSVIRDCAIKRHDLAIFSLLAPAFYQQGKTDIKYFSAKQSQEEVCRVLSDLHAYRRLDFLEALVALKLPIDCEGKQLWRLGIVPNIVDETPENNSVYQKKLFDASLKRNDHLQWIKVLNSQKLDLCQSISVTIAGRERHAPLLNLIIAEFPPELILAVLKTGCDPQTILQTHYEDDRLFSPALSWTLRRHRRKDDYQFKEVVSDNKQLIAQIDQRMRLNGEELNQVNGGGVTSVFIKLVPRILESPPQLLKILMKAGAKPNAGLKTGETWFFPFLGSNVSDETDKLELAIALLDVLSDTELRQVLNQANKHIDKIEPGLYALNKPRDPKNFPAPLRDYVCKRRVLDCR</sequence>
<evidence type="ECO:0000256" key="1">
    <source>
        <dbReference type="SAM" id="Phobius"/>
    </source>
</evidence>
<feature type="transmembrane region" description="Helical" evidence="1">
    <location>
        <begin position="16"/>
        <end position="36"/>
    </location>
</feature>
<organism evidence="2 3">
    <name type="scientific">Undibacterium pigrum</name>
    <dbReference type="NCBI Taxonomy" id="401470"/>
    <lineage>
        <taxon>Bacteria</taxon>
        <taxon>Pseudomonadati</taxon>
        <taxon>Pseudomonadota</taxon>
        <taxon>Betaproteobacteria</taxon>
        <taxon>Burkholderiales</taxon>
        <taxon>Oxalobacteraceae</taxon>
        <taxon>Undibacterium</taxon>
    </lineage>
</organism>
<evidence type="ECO:0000313" key="3">
    <source>
        <dbReference type="Proteomes" id="UP000247792"/>
    </source>
</evidence>